<evidence type="ECO:0000256" key="1">
    <source>
        <dbReference type="SAM" id="MobiDB-lite"/>
    </source>
</evidence>
<dbReference type="AlphaFoldDB" id="A0A210R5Y7"/>
<accession>A0A210R5Y7</accession>
<protein>
    <submittedName>
        <fullName evidence="2">Uncharacterized protein</fullName>
    </submittedName>
</protein>
<keyword evidence="3" id="KW-1185">Reference proteome</keyword>
<comment type="caution">
    <text evidence="2">The sequence shown here is derived from an EMBL/GenBank/DDBJ whole genome shotgun (WGS) entry which is preliminary data.</text>
</comment>
<sequence length="369" mass="42541">MSKFMFHIRFSDQGRFLHENEVYEMMRSRSLYQVQFDLKHKLRKRLRSLEQAEKMQVSSFQKQRNVFLTKMQEKVVQRNKLAEENSTQLMMSGVKRHIQAKDKHVRMVTDENSVTPKHAKSAPSRILAKESPRNRPVTKEATSARLVSKETTLSSVKEVTHESDDIKPVSAKVELSYRGRSLPGCKSGYRRSRTMFSDDVTYINTSSFVSREQAEHTSLNDEGETSSKTLLSRQNTKSQTPKSIRKSSRVGLPNILPGPSSRGESTFFEQEDNISEISDTAFQRLAGKYNKAKSLTSLSMPVPTPDLKSVSSYEMGMTTPEGQLILSRDEYEDYLDRFREAKSKRLKLIRRQSENLDQKVKHFRALRKQ</sequence>
<reference evidence="2 3" key="1">
    <citation type="journal article" date="2017" name="Nat. Ecol. Evol.">
        <title>Scallop genome provides insights into evolution of bilaterian karyotype and development.</title>
        <authorList>
            <person name="Wang S."/>
            <person name="Zhang J."/>
            <person name="Jiao W."/>
            <person name="Li J."/>
            <person name="Xun X."/>
            <person name="Sun Y."/>
            <person name="Guo X."/>
            <person name="Huan P."/>
            <person name="Dong B."/>
            <person name="Zhang L."/>
            <person name="Hu X."/>
            <person name="Sun X."/>
            <person name="Wang J."/>
            <person name="Zhao C."/>
            <person name="Wang Y."/>
            <person name="Wang D."/>
            <person name="Huang X."/>
            <person name="Wang R."/>
            <person name="Lv J."/>
            <person name="Li Y."/>
            <person name="Zhang Z."/>
            <person name="Liu B."/>
            <person name="Lu W."/>
            <person name="Hui Y."/>
            <person name="Liang J."/>
            <person name="Zhou Z."/>
            <person name="Hou R."/>
            <person name="Li X."/>
            <person name="Liu Y."/>
            <person name="Li H."/>
            <person name="Ning X."/>
            <person name="Lin Y."/>
            <person name="Zhao L."/>
            <person name="Xing Q."/>
            <person name="Dou J."/>
            <person name="Li Y."/>
            <person name="Mao J."/>
            <person name="Guo H."/>
            <person name="Dou H."/>
            <person name="Li T."/>
            <person name="Mu C."/>
            <person name="Jiang W."/>
            <person name="Fu Q."/>
            <person name="Fu X."/>
            <person name="Miao Y."/>
            <person name="Liu J."/>
            <person name="Yu Q."/>
            <person name="Li R."/>
            <person name="Liao H."/>
            <person name="Li X."/>
            <person name="Kong Y."/>
            <person name="Jiang Z."/>
            <person name="Chourrout D."/>
            <person name="Li R."/>
            <person name="Bao Z."/>
        </authorList>
    </citation>
    <scope>NUCLEOTIDE SEQUENCE [LARGE SCALE GENOMIC DNA]</scope>
    <source>
        <strain evidence="2 3">PY_sf001</strain>
    </source>
</reference>
<organism evidence="2 3">
    <name type="scientific">Mizuhopecten yessoensis</name>
    <name type="common">Japanese scallop</name>
    <name type="synonym">Patinopecten yessoensis</name>
    <dbReference type="NCBI Taxonomy" id="6573"/>
    <lineage>
        <taxon>Eukaryota</taxon>
        <taxon>Metazoa</taxon>
        <taxon>Spiralia</taxon>
        <taxon>Lophotrochozoa</taxon>
        <taxon>Mollusca</taxon>
        <taxon>Bivalvia</taxon>
        <taxon>Autobranchia</taxon>
        <taxon>Pteriomorphia</taxon>
        <taxon>Pectinida</taxon>
        <taxon>Pectinoidea</taxon>
        <taxon>Pectinidae</taxon>
        <taxon>Mizuhopecten</taxon>
    </lineage>
</organism>
<feature type="compositionally biased region" description="Polar residues" evidence="1">
    <location>
        <begin position="226"/>
        <end position="242"/>
    </location>
</feature>
<feature type="region of interest" description="Disordered" evidence="1">
    <location>
        <begin position="111"/>
        <end position="140"/>
    </location>
</feature>
<name>A0A210R5Y7_MIZYE</name>
<proteinExistence type="predicted"/>
<dbReference type="Proteomes" id="UP000242188">
    <property type="component" value="Unassembled WGS sequence"/>
</dbReference>
<gene>
    <name evidence="2" type="ORF">KP79_PYT08301</name>
</gene>
<dbReference type="EMBL" id="NEDP02000216">
    <property type="protein sequence ID" value="OWF56346.1"/>
    <property type="molecule type" value="Genomic_DNA"/>
</dbReference>
<feature type="region of interest" description="Disordered" evidence="1">
    <location>
        <begin position="211"/>
        <end position="264"/>
    </location>
</feature>
<dbReference type="OrthoDB" id="6155726at2759"/>
<evidence type="ECO:0000313" key="3">
    <source>
        <dbReference type="Proteomes" id="UP000242188"/>
    </source>
</evidence>
<evidence type="ECO:0000313" key="2">
    <source>
        <dbReference type="EMBL" id="OWF56346.1"/>
    </source>
</evidence>